<dbReference type="GO" id="GO:0006304">
    <property type="term" value="P:DNA modification"/>
    <property type="evidence" value="ECO:0007669"/>
    <property type="project" value="InterPro"/>
</dbReference>
<evidence type="ECO:0000259" key="8">
    <source>
        <dbReference type="Pfam" id="PF07669"/>
    </source>
</evidence>
<dbReference type="EC" id="2.1.1.72" evidence="1"/>
<feature type="coiled-coil region" evidence="6">
    <location>
        <begin position="1237"/>
        <end position="1287"/>
    </location>
</feature>
<dbReference type="InterPro" id="IPR050953">
    <property type="entry name" value="N4_N6_ade-DNA_methylase"/>
</dbReference>
<reference evidence="9" key="1">
    <citation type="journal article" date="2020" name="mSystems">
        <title>Genome- and Community-Level Interaction Insights into Carbon Utilization and Element Cycling Functions of Hydrothermarchaeota in Hydrothermal Sediment.</title>
        <authorList>
            <person name="Zhou Z."/>
            <person name="Liu Y."/>
            <person name="Xu W."/>
            <person name="Pan J."/>
            <person name="Luo Z.H."/>
            <person name="Li M."/>
        </authorList>
    </citation>
    <scope>NUCLEOTIDE SEQUENCE [LARGE SCALE GENOMIC DNA]</scope>
    <source>
        <strain evidence="9">SpSt-769</strain>
    </source>
</reference>
<comment type="catalytic activity">
    <reaction evidence="5">
        <text>a 2'-deoxyadenosine in DNA + S-adenosyl-L-methionine = an N(6)-methyl-2'-deoxyadenosine in DNA + S-adenosyl-L-homocysteine + H(+)</text>
        <dbReference type="Rhea" id="RHEA:15197"/>
        <dbReference type="Rhea" id="RHEA-COMP:12418"/>
        <dbReference type="Rhea" id="RHEA-COMP:12419"/>
        <dbReference type="ChEBI" id="CHEBI:15378"/>
        <dbReference type="ChEBI" id="CHEBI:57856"/>
        <dbReference type="ChEBI" id="CHEBI:59789"/>
        <dbReference type="ChEBI" id="CHEBI:90615"/>
        <dbReference type="ChEBI" id="CHEBI:90616"/>
        <dbReference type="EC" id="2.1.1.72"/>
    </reaction>
</comment>
<dbReference type="GO" id="GO:0009007">
    <property type="term" value="F:site-specific DNA-methyltransferase (adenine-specific) activity"/>
    <property type="evidence" value="ECO:0007669"/>
    <property type="project" value="UniProtKB-EC"/>
</dbReference>
<keyword evidence="6" id="KW-0175">Coiled coil</keyword>
<gene>
    <name evidence="9" type="ORF">ENV54_12765</name>
</gene>
<feature type="region of interest" description="Disordered" evidence="7">
    <location>
        <begin position="1061"/>
        <end position="1080"/>
    </location>
</feature>
<dbReference type="InterPro" id="IPR011639">
    <property type="entry name" value="MethylTrfase_TaqI-like_dom"/>
</dbReference>
<evidence type="ECO:0000256" key="4">
    <source>
        <dbReference type="ARBA" id="ARBA00022691"/>
    </source>
</evidence>
<feature type="domain" description="Type II methyltransferase M.TaqI-like" evidence="8">
    <location>
        <begin position="395"/>
        <end position="654"/>
    </location>
</feature>
<dbReference type="Gene3D" id="3.40.50.150">
    <property type="entry name" value="Vaccinia Virus protein VP39"/>
    <property type="match status" value="1"/>
</dbReference>
<feature type="compositionally biased region" description="Acidic residues" evidence="7">
    <location>
        <begin position="1061"/>
        <end position="1074"/>
    </location>
</feature>
<comment type="caution">
    <text evidence="9">The sequence shown here is derived from an EMBL/GenBank/DDBJ whole genome shotgun (WGS) entry which is preliminary data.</text>
</comment>
<proteinExistence type="predicted"/>
<accession>A0A7C4EYT0</accession>
<evidence type="ECO:0000256" key="6">
    <source>
        <dbReference type="SAM" id="Coils"/>
    </source>
</evidence>
<dbReference type="GO" id="GO:0032259">
    <property type="term" value="P:methylation"/>
    <property type="evidence" value="ECO:0007669"/>
    <property type="project" value="UniProtKB-KW"/>
</dbReference>
<evidence type="ECO:0000256" key="2">
    <source>
        <dbReference type="ARBA" id="ARBA00022603"/>
    </source>
</evidence>
<name>A0A7C4EYT0_9BACT</name>
<evidence type="ECO:0000256" key="1">
    <source>
        <dbReference type="ARBA" id="ARBA00011900"/>
    </source>
</evidence>
<dbReference type="PRINTS" id="PR00507">
    <property type="entry name" value="N12N6MTFRASE"/>
</dbReference>
<evidence type="ECO:0000313" key="9">
    <source>
        <dbReference type="EMBL" id="HGH62157.1"/>
    </source>
</evidence>
<dbReference type="InterPro" id="IPR029063">
    <property type="entry name" value="SAM-dependent_MTases_sf"/>
</dbReference>
<dbReference type="Pfam" id="PF07669">
    <property type="entry name" value="Eco57I"/>
    <property type="match status" value="1"/>
</dbReference>
<dbReference type="SUPFAM" id="SSF53335">
    <property type="entry name" value="S-adenosyl-L-methionine-dependent methyltransferases"/>
    <property type="match status" value="1"/>
</dbReference>
<evidence type="ECO:0000256" key="7">
    <source>
        <dbReference type="SAM" id="MobiDB-lite"/>
    </source>
</evidence>
<dbReference type="PROSITE" id="PS00092">
    <property type="entry name" value="N6_MTASE"/>
    <property type="match status" value="1"/>
</dbReference>
<dbReference type="InterPro" id="IPR002052">
    <property type="entry name" value="DNA_methylase_N6_adenine_CS"/>
</dbReference>
<evidence type="ECO:0000256" key="5">
    <source>
        <dbReference type="ARBA" id="ARBA00047942"/>
    </source>
</evidence>
<dbReference type="GO" id="GO:0003676">
    <property type="term" value="F:nucleic acid binding"/>
    <property type="evidence" value="ECO:0007669"/>
    <property type="project" value="InterPro"/>
</dbReference>
<protein>
    <recommendedName>
        <fullName evidence="1">site-specific DNA-methyltransferase (adenine-specific)</fullName>
        <ecNumber evidence="1">2.1.1.72</ecNumber>
    </recommendedName>
</protein>
<organism evidence="9">
    <name type="scientific">Desulfomonile tiedjei</name>
    <dbReference type="NCBI Taxonomy" id="2358"/>
    <lineage>
        <taxon>Bacteria</taxon>
        <taxon>Pseudomonadati</taxon>
        <taxon>Thermodesulfobacteriota</taxon>
        <taxon>Desulfomonilia</taxon>
        <taxon>Desulfomonilales</taxon>
        <taxon>Desulfomonilaceae</taxon>
        <taxon>Desulfomonile</taxon>
    </lineage>
</organism>
<keyword evidence="3 9" id="KW-0808">Transferase</keyword>
<keyword evidence="4" id="KW-0949">S-adenosyl-L-methionine</keyword>
<dbReference type="PANTHER" id="PTHR33841">
    <property type="entry name" value="DNA METHYLTRANSFERASE YEEA-RELATED"/>
    <property type="match status" value="1"/>
</dbReference>
<keyword evidence="2 9" id="KW-0489">Methyltransferase</keyword>
<dbReference type="EMBL" id="DTGT01000416">
    <property type="protein sequence ID" value="HGH62157.1"/>
    <property type="molecule type" value="Genomic_DNA"/>
</dbReference>
<dbReference type="PANTHER" id="PTHR33841:SF1">
    <property type="entry name" value="DNA METHYLTRANSFERASE A"/>
    <property type="match status" value="1"/>
</dbReference>
<evidence type="ECO:0000256" key="3">
    <source>
        <dbReference type="ARBA" id="ARBA00022679"/>
    </source>
</evidence>
<sequence length="1405" mass="161014">MTMDQALRNKLRDTVLKARNLLETSINEILQGRFGIYPAKDKGPRTRDIVVEDDERMGHLESDERETRGLLLDHLDVLQKGGLAAASALDTFVRETAFTWLNRFVAFKMCEVRGLVRETVSRLENSNGFKMWLAEPGNETHLSDYEKGDLPQNSRGEGPRQLAYRAFVLAQCRKLSEEVRVLFDPDALVSRFLPQPKILKELANLLNAPDLAPAWQPGNEETIGWVYQGFNSEELEQAFREIRVSKKKFESRDIPAVTQLFTPRWIVRFLVQNTLGRLWLELHPDSKLASSLDYLVPLPTVHRRAACATTTHRRAAVHRQAACAQASRLCYHHVKSVKDITFLDPACGTMHFGLVAFDLFVAMYREEMQNAGKPGWPEKPPVASEEQIPNAIIAHNIHGIDIDLRAVQLSALTLYLKAKTLNPKARISESRLACANVHMLDSDNLKDFVEQMKFGLIYQRILTTLQERLKYSEQLGSLLRLEKEIRELVAEERKRYKPEDRQLVFPELLVEQFKTEAGQREFWKILEAQIGQVLDAFAREYFSGAHQTFFAGETAKGLRLLELMAQRYDVVVTNPPYMTSRNMNPTLKDLVSKQYPITKGDLYACFIQRCSEWLFDHGRLGMIAQQSFMFISSYEKLREHLLSNVSIEVISHIGPRAFEEVTGEKVNSVLFVFRRENDPKARQNAIGTYFRLVKEPDSEAKRQRFKEAVRQLSLVNGHFSGDPQTQQLWTMDQGQIIKDDGPKTNYKGQMTNDKGSMTKDKGQIIYHYRQSDFDAIPGSPWVYWITPGLRKVFETFPKLGKIAQPRVGLQTGDNFRFLRYWWEVGTGRIGFGCTSAQNALKTGKRWFPYMKGGGFCRWYGNQEYVVNWEKDGKEIKKFADPVTGKTYSRPQNTDYYFRRGVTWTDLTSGRFSARLSPGGFIFDVSGSCCFPEDIELILGLMNSTFAQFALKLLNPTVHVQVGDLARLPVPESSSDKLRNLVDQAIALAKADSEEDETTWDFIAPPDWPDGIRKVAERHSQLTEIERQIDEEVYRLYGISEEDRRAIEEELSVVNGSLSIEETEDPQAIEDEDSFTNDQGPMTKDQQLAKAWISYAVGVVMGQFEPGKENGLGRGRFNTETVNMLQALKDEDGLLVVDPGHPEDLAAKAFAALEVIFGEVEAESLIRQALDDNGEPLALLRDYLAYKFFKEHIQKYRKRPIYWYLRSARGNYGLWLYYHRLDKDILFKALLNYVEPKIRQVSMQYAEGSRQLDKAKENKSETKEIRRIEKEMDRLDGILSELRDFEKRLRHVANLHLDFDLNDGVILNMAPLWELVPWNEPKKYWEELQEGKYDWAHIAYKLWPERVQEACKKDRSIAIAHGLEHLCEAKGMDTKRKGQHRRLACGGSTGGSPVGVAQAARLWVVA</sequence>